<dbReference type="InterPro" id="IPR027417">
    <property type="entry name" value="P-loop_NTPase"/>
</dbReference>
<dbReference type="PROSITE" id="PS00211">
    <property type="entry name" value="ABC_TRANSPORTER_1"/>
    <property type="match status" value="1"/>
</dbReference>
<sequence>MLFTMLAIAGGTATVKYYVSKKKAKKTRRSLSRSIEKLNDKLQLDVLVPQRQSDHDEVQTHVALWKRDKPLVPEKQSAHSFKKEGKLFNRYLRKYGAPYWRPALLSGAGLVSFGLYEIGFTRALKNIINSSASGKGLLLAKPILAKLLLVFPAVALLVLMGERISAAITSKVVKDLNSDMYQHLQKLPVSYYKDTKLGDILTRFSSDMIYVRLGITQIIPTVADLLIVVLNIIMLFMLSVPMALVTMTSLPVLIYILRDFSPSLSKANYALKDEEAMVMQAVQESTQAQAMIKSFSIQPSMQSGFVNQLERLQKVSTNALFNRTAFERTVISSLFFTQLLSISTGLILLGAGTLSIGGLVSFIMMQGIFVSYMRKLFRNRIDEVLTSLIGIRRVDTLFQSQSDIIDIPGAIVLPTFREGVCFENVSFGYTDDNLQLRNTSFSIQPGSFVAFVGPSGAGKSTILNLLLRFYDVSAGRVTVDGHDIRHLTISSLRQKIGIVLQDTFVFNASIADNIRVAKPNATDDEIMQAAQAAELHEFITDLPQGYETNAGEAGKRLSGGQKQRVAIARAILCDPAILILDEATSSLDAETAAAIDATVHKLRHKCTVISISHNLRAIAKADNIFVLDKGSVMEQGSHDELMLLNGLYVQLWNAQTSTAHETPLLEAPLS</sequence>
<protein>
    <recommendedName>
        <fullName evidence="13">ABC transporter ATP-binding protein</fullName>
    </recommendedName>
</protein>
<dbReference type="GO" id="GO:0005524">
    <property type="term" value="F:ATP binding"/>
    <property type="evidence" value="ECO:0007669"/>
    <property type="project" value="UniProtKB-KW"/>
</dbReference>
<evidence type="ECO:0000256" key="8">
    <source>
        <dbReference type="SAM" id="Phobius"/>
    </source>
</evidence>
<gene>
    <name evidence="11" type="ORF">DKT75_17140</name>
</gene>
<evidence type="ECO:0000313" key="12">
    <source>
        <dbReference type="Proteomes" id="UP000245506"/>
    </source>
</evidence>
<comment type="subcellular location">
    <subcellularLocation>
        <location evidence="1">Cell membrane</location>
        <topology evidence="1">Multi-pass membrane protein</topology>
    </subcellularLocation>
</comment>
<evidence type="ECO:0000256" key="6">
    <source>
        <dbReference type="ARBA" id="ARBA00022989"/>
    </source>
</evidence>
<dbReference type="EMBL" id="QGKL01000042">
    <property type="protein sequence ID" value="PWQ93362.1"/>
    <property type="molecule type" value="Genomic_DNA"/>
</dbReference>
<evidence type="ECO:0000256" key="1">
    <source>
        <dbReference type="ARBA" id="ARBA00004651"/>
    </source>
</evidence>
<dbReference type="Pfam" id="PF00005">
    <property type="entry name" value="ABC_tran"/>
    <property type="match status" value="1"/>
</dbReference>
<evidence type="ECO:0008006" key="13">
    <source>
        <dbReference type="Google" id="ProtNLM"/>
    </source>
</evidence>
<accession>A0A317CB97</accession>
<dbReference type="Pfam" id="PF00664">
    <property type="entry name" value="ABC_membrane"/>
    <property type="match status" value="1"/>
</dbReference>
<dbReference type="SMART" id="SM00382">
    <property type="entry name" value="AAA"/>
    <property type="match status" value="1"/>
</dbReference>
<dbReference type="FunFam" id="3.40.50.300:FF:000287">
    <property type="entry name" value="Multidrug ABC transporter ATP-binding protein"/>
    <property type="match status" value="1"/>
</dbReference>
<feature type="transmembrane region" description="Helical" evidence="8">
    <location>
        <begin position="103"/>
        <end position="123"/>
    </location>
</feature>
<evidence type="ECO:0000256" key="5">
    <source>
        <dbReference type="ARBA" id="ARBA00022840"/>
    </source>
</evidence>
<feature type="domain" description="ABC transporter" evidence="9">
    <location>
        <begin position="420"/>
        <end position="654"/>
    </location>
</feature>
<dbReference type="CDD" id="cd07346">
    <property type="entry name" value="ABC_6TM_exporters"/>
    <property type="match status" value="1"/>
</dbReference>
<dbReference type="Gene3D" id="1.20.1560.10">
    <property type="entry name" value="ABC transporter type 1, transmembrane domain"/>
    <property type="match status" value="1"/>
</dbReference>
<keyword evidence="3 8" id="KW-0812">Transmembrane</keyword>
<keyword evidence="4" id="KW-0547">Nucleotide-binding</keyword>
<feature type="transmembrane region" description="Helical" evidence="8">
    <location>
        <begin position="355"/>
        <end position="373"/>
    </location>
</feature>
<dbReference type="AlphaFoldDB" id="A0A317CB97"/>
<feature type="transmembrane region" description="Helical" evidence="8">
    <location>
        <begin position="236"/>
        <end position="257"/>
    </location>
</feature>
<feature type="domain" description="ABC transmembrane type-1" evidence="10">
    <location>
        <begin position="104"/>
        <end position="379"/>
    </location>
</feature>
<evidence type="ECO:0000259" key="10">
    <source>
        <dbReference type="PROSITE" id="PS50929"/>
    </source>
</evidence>
<proteinExistence type="predicted"/>
<dbReference type="GO" id="GO:0005886">
    <property type="term" value="C:plasma membrane"/>
    <property type="evidence" value="ECO:0007669"/>
    <property type="project" value="UniProtKB-SubCell"/>
</dbReference>
<dbReference type="InterPro" id="IPR036640">
    <property type="entry name" value="ABC1_TM_sf"/>
</dbReference>
<evidence type="ECO:0000256" key="3">
    <source>
        <dbReference type="ARBA" id="ARBA00022692"/>
    </source>
</evidence>
<keyword evidence="5" id="KW-0067">ATP-binding</keyword>
<dbReference type="PANTHER" id="PTHR43394">
    <property type="entry name" value="ATP-DEPENDENT PERMEASE MDL1, MITOCHONDRIAL"/>
    <property type="match status" value="1"/>
</dbReference>
<evidence type="ECO:0000256" key="4">
    <source>
        <dbReference type="ARBA" id="ARBA00022741"/>
    </source>
</evidence>
<dbReference type="InterPro" id="IPR003439">
    <property type="entry name" value="ABC_transporter-like_ATP-bd"/>
</dbReference>
<dbReference type="InterPro" id="IPR011527">
    <property type="entry name" value="ABC1_TM_dom"/>
</dbReference>
<organism evidence="11 12">
    <name type="scientific">Leucothrix arctica</name>
    <dbReference type="NCBI Taxonomy" id="1481894"/>
    <lineage>
        <taxon>Bacteria</taxon>
        <taxon>Pseudomonadati</taxon>
        <taxon>Pseudomonadota</taxon>
        <taxon>Gammaproteobacteria</taxon>
        <taxon>Thiotrichales</taxon>
        <taxon>Thiotrichaceae</taxon>
        <taxon>Leucothrix</taxon>
    </lineage>
</organism>
<keyword evidence="12" id="KW-1185">Reference proteome</keyword>
<dbReference type="GO" id="GO:0015421">
    <property type="term" value="F:ABC-type oligopeptide transporter activity"/>
    <property type="evidence" value="ECO:0007669"/>
    <property type="project" value="TreeGrafter"/>
</dbReference>
<comment type="caution">
    <text evidence="11">The sequence shown here is derived from an EMBL/GenBank/DDBJ whole genome shotgun (WGS) entry which is preliminary data.</text>
</comment>
<dbReference type="SUPFAM" id="SSF90123">
    <property type="entry name" value="ABC transporter transmembrane region"/>
    <property type="match status" value="1"/>
</dbReference>
<dbReference type="GO" id="GO:0016887">
    <property type="term" value="F:ATP hydrolysis activity"/>
    <property type="evidence" value="ECO:0007669"/>
    <property type="project" value="InterPro"/>
</dbReference>
<dbReference type="PANTHER" id="PTHR43394:SF1">
    <property type="entry name" value="ATP-BINDING CASSETTE SUB-FAMILY B MEMBER 10, MITOCHONDRIAL"/>
    <property type="match status" value="1"/>
</dbReference>
<dbReference type="InterPro" id="IPR003593">
    <property type="entry name" value="AAA+_ATPase"/>
</dbReference>
<reference evidence="11 12" key="1">
    <citation type="submission" date="2018-05" db="EMBL/GenBank/DDBJ databases">
        <title>Leucothrix arctica sp. nov., isolated from Arctic seawater.</title>
        <authorList>
            <person name="Choi A."/>
            <person name="Baek K."/>
        </authorList>
    </citation>
    <scope>NUCLEOTIDE SEQUENCE [LARGE SCALE GENOMIC DNA]</scope>
    <source>
        <strain evidence="11 12">IMCC9719</strain>
    </source>
</reference>
<keyword evidence="2" id="KW-0813">Transport</keyword>
<dbReference type="SUPFAM" id="SSF52540">
    <property type="entry name" value="P-loop containing nucleoside triphosphate hydrolases"/>
    <property type="match status" value="1"/>
</dbReference>
<evidence type="ECO:0000313" key="11">
    <source>
        <dbReference type="EMBL" id="PWQ93362.1"/>
    </source>
</evidence>
<feature type="transmembrane region" description="Helical" evidence="8">
    <location>
        <begin position="209"/>
        <end position="230"/>
    </location>
</feature>
<name>A0A317CB97_9GAMM</name>
<dbReference type="Gene3D" id="3.40.50.300">
    <property type="entry name" value="P-loop containing nucleotide triphosphate hydrolases"/>
    <property type="match status" value="1"/>
</dbReference>
<evidence type="ECO:0000259" key="9">
    <source>
        <dbReference type="PROSITE" id="PS50893"/>
    </source>
</evidence>
<keyword evidence="7 8" id="KW-0472">Membrane</keyword>
<feature type="transmembrane region" description="Helical" evidence="8">
    <location>
        <begin position="143"/>
        <end position="161"/>
    </location>
</feature>
<dbReference type="InterPro" id="IPR039421">
    <property type="entry name" value="Type_1_exporter"/>
</dbReference>
<dbReference type="InterPro" id="IPR017871">
    <property type="entry name" value="ABC_transporter-like_CS"/>
</dbReference>
<dbReference type="PROSITE" id="PS50893">
    <property type="entry name" value="ABC_TRANSPORTER_2"/>
    <property type="match status" value="1"/>
</dbReference>
<evidence type="ECO:0000256" key="7">
    <source>
        <dbReference type="ARBA" id="ARBA00023136"/>
    </source>
</evidence>
<dbReference type="Proteomes" id="UP000245506">
    <property type="component" value="Unassembled WGS sequence"/>
</dbReference>
<keyword evidence="6 8" id="KW-1133">Transmembrane helix</keyword>
<dbReference type="PROSITE" id="PS50929">
    <property type="entry name" value="ABC_TM1F"/>
    <property type="match status" value="1"/>
</dbReference>
<evidence type="ECO:0000256" key="2">
    <source>
        <dbReference type="ARBA" id="ARBA00022448"/>
    </source>
</evidence>